<dbReference type="Proteomes" id="UP000267251">
    <property type="component" value="Unassembled WGS sequence"/>
</dbReference>
<dbReference type="Pfam" id="PF18265">
    <property type="entry name" value="Nas2_N"/>
    <property type="match status" value="1"/>
</dbReference>
<name>A0A4P9Y6Y0_9FUNG</name>
<proteinExistence type="predicted"/>
<feature type="domain" description="Nas2 N-terminal" evidence="3">
    <location>
        <begin position="2"/>
        <end position="54"/>
    </location>
</feature>
<dbReference type="PANTHER" id="PTHR12651">
    <property type="entry name" value="26S PROTEASOME NON-ATPASE REGULATORY SUBUNIT 9"/>
    <property type="match status" value="1"/>
</dbReference>
<dbReference type="SUPFAM" id="SSF50156">
    <property type="entry name" value="PDZ domain-like"/>
    <property type="match status" value="1"/>
</dbReference>
<feature type="region of interest" description="Disordered" evidence="2">
    <location>
        <begin position="51"/>
        <end position="103"/>
    </location>
</feature>
<evidence type="ECO:0000256" key="2">
    <source>
        <dbReference type="SAM" id="MobiDB-lite"/>
    </source>
</evidence>
<evidence type="ECO:0000256" key="1">
    <source>
        <dbReference type="ARBA" id="ARBA00023186"/>
    </source>
</evidence>
<feature type="non-terminal residue" evidence="4">
    <location>
        <position position="132"/>
    </location>
</feature>
<organism evidence="4 5">
    <name type="scientific">Piptocephalis cylindrospora</name>
    <dbReference type="NCBI Taxonomy" id="1907219"/>
    <lineage>
        <taxon>Eukaryota</taxon>
        <taxon>Fungi</taxon>
        <taxon>Fungi incertae sedis</taxon>
        <taxon>Zoopagomycota</taxon>
        <taxon>Zoopagomycotina</taxon>
        <taxon>Zoopagomycetes</taxon>
        <taxon>Zoopagales</taxon>
        <taxon>Piptocephalidaceae</taxon>
        <taxon>Piptocephalis</taxon>
    </lineage>
</organism>
<gene>
    <name evidence="4" type="ORF">BJ684DRAFT_3144</name>
</gene>
<dbReference type="InterPro" id="IPR036034">
    <property type="entry name" value="PDZ_sf"/>
</dbReference>
<feature type="compositionally biased region" description="Polar residues" evidence="2">
    <location>
        <begin position="54"/>
        <end position="63"/>
    </location>
</feature>
<accession>A0A4P9Y6Y0</accession>
<dbReference type="GO" id="GO:0005634">
    <property type="term" value="C:nucleus"/>
    <property type="evidence" value="ECO:0007669"/>
    <property type="project" value="TreeGrafter"/>
</dbReference>
<evidence type="ECO:0000313" key="5">
    <source>
        <dbReference type="Proteomes" id="UP000267251"/>
    </source>
</evidence>
<reference evidence="5" key="1">
    <citation type="journal article" date="2018" name="Nat. Microbiol.">
        <title>Leveraging single-cell genomics to expand the fungal tree of life.</title>
        <authorList>
            <person name="Ahrendt S.R."/>
            <person name="Quandt C.A."/>
            <person name="Ciobanu D."/>
            <person name="Clum A."/>
            <person name="Salamov A."/>
            <person name="Andreopoulos B."/>
            <person name="Cheng J.F."/>
            <person name="Woyke T."/>
            <person name="Pelin A."/>
            <person name="Henrissat B."/>
            <person name="Reynolds N.K."/>
            <person name="Benny G.L."/>
            <person name="Smith M.E."/>
            <person name="James T.Y."/>
            <person name="Grigoriev I.V."/>
        </authorList>
    </citation>
    <scope>NUCLEOTIDE SEQUENCE [LARGE SCALE GENOMIC DNA]</scope>
</reference>
<evidence type="ECO:0000313" key="4">
    <source>
        <dbReference type="EMBL" id="RKP13981.1"/>
    </source>
</evidence>
<dbReference type="InterPro" id="IPR040815">
    <property type="entry name" value="Nas2_N"/>
</dbReference>
<feature type="compositionally biased region" description="Polar residues" evidence="2">
    <location>
        <begin position="71"/>
        <end position="90"/>
    </location>
</feature>
<dbReference type="InterPro" id="IPR035269">
    <property type="entry name" value="PSMD9"/>
</dbReference>
<sequence>GSDMDSPLVDPEGFPRADVDVIQVRQLRVSMIETRNDLRLLMRRIEQGLHDLHSTSVPMSTATAAPPSGPMPQSVTSLSPDASSEANEPASSHERRAFARVASLSPDSPAWEAGLKKEDTILQFGHVHSENH</sequence>
<feature type="non-terminal residue" evidence="4">
    <location>
        <position position="1"/>
    </location>
</feature>
<dbReference type="OrthoDB" id="72325at2759"/>
<protein>
    <recommendedName>
        <fullName evidence="3">Nas2 N-terminal domain-containing protein</fullName>
    </recommendedName>
</protein>
<evidence type="ECO:0000259" key="3">
    <source>
        <dbReference type="Pfam" id="PF18265"/>
    </source>
</evidence>
<dbReference type="Gene3D" id="2.30.42.10">
    <property type="match status" value="1"/>
</dbReference>
<dbReference type="GO" id="GO:0005737">
    <property type="term" value="C:cytoplasm"/>
    <property type="evidence" value="ECO:0007669"/>
    <property type="project" value="TreeGrafter"/>
</dbReference>
<dbReference type="Gene3D" id="6.10.140.1710">
    <property type="match status" value="1"/>
</dbReference>
<keyword evidence="1" id="KW-0143">Chaperone</keyword>
<dbReference type="AlphaFoldDB" id="A0A4P9Y6Y0"/>
<dbReference type="PANTHER" id="PTHR12651:SF1">
    <property type="entry name" value="26S PROTEASOME NON-ATPASE REGULATORY SUBUNIT 9"/>
    <property type="match status" value="1"/>
</dbReference>
<dbReference type="EMBL" id="KZ987909">
    <property type="protein sequence ID" value="RKP13981.1"/>
    <property type="molecule type" value="Genomic_DNA"/>
</dbReference>
<dbReference type="GO" id="GO:0070682">
    <property type="term" value="P:proteasome regulatory particle assembly"/>
    <property type="evidence" value="ECO:0007669"/>
    <property type="project" value="InterPro"/>
</dbReference>
<keyword evidence="5" id="KW-1185">Reference proteome</keyword>